<proteinExistence type="predicted"/>
<dbReference type="SUPFAM" id="SSF55729">
    <property type="entry name" value="Acyl-CoA N-acyltransferases (Nat)"/>
    <property type="match status" value="1"/>
</dbReference>
<sequence length="186" mass="20778">MTTFAHKPVIEGDRTVLRPIVAADAESMFADLADEEGMRLTGSQGTFDRPTIEAWTASRGDTDDRLDLAVTDPVDGSWLGEVVINEVDPDNRSCNFRIALSAHARNRGVGTEATRLLVDYVFEEIEPAVNRISLGVYTFNPRAIAVYERVGFVREGVLRQTLRWDGAFVDEVVMAMLRSDWETGRR</sequence>
<dbReference type="EMBL" id="SOAU01000001">
    <property type="protein sequence ID" value="TDT17126.1"/>
    <property type="molecule type" value="Genomic_DNA"/>
</dbReference>
<dbReference type="PANTHER" id="PTHR43441">
    <property type="entry name" value="RIBOSOMAL-PROTEIN-SERINE ACETYLTRANSFERASE"/>
    <property type="match status" value="1"/>
</dbReference>
<dbReference type="GO" id="GO:1990189">
    <property type="term" value="F:protein N-terminal-serine acetyltransferase activity"/>
    <property type="evidence" value="ECO:0007669"/>
    <property type="project" value="TreeGrafter"/>
</dbReference>
<keyword evidence="2" id="KW-0808">Transferase</keyword>
<dbReference type="OrthoDB" id="9814648at2"/>
<evidence type="ECO:0000259" key="1">
    <source>
        <dbReference type="PROSITE" id="PS51186"/>
    </source>
</evidence>
<dbReference type="GO" id="GO:0008999">
    <property type="term" value="F:protein-N-terminal-alanine acetyltransferase activity"/>
    <property type="evidence" value="ECO:0007669"/>
    <property type="project" value="TreeGrafter"/>
</dbReference>
<dbReference type="Gene3D" id="3.40.630.30">
    <property type="match status" value="1"/>
</dbReference>
<dbReference type="Proteomes" id="UP000294558">
    <property type="component" value="Unassembled WGS sequence"/>
</dbReference>
<gene>
    <name evidence="2" type="ORF">BDK89_2731</name>
</gene>
<dbReference type="PANTHER" id="PTHR43441:SF2">
    <property type="entry name" value="FAMILY ACETYLTRANSFERASE, PUTATIVE (AFU_ORTHOLOGUE AFUA_7G00850)-RELATED"/>
    <property type="match status" value="1"/>
</dbReference>
<comment type="caution">
    <text evidence="2">The sequence shown here is derived from an EMBL/GenBank/DDBJ whole genome shotgun (WGS) entry which is preliminary data.</text>
</comment>
<keyword evidence="3" id="KW-1185">Reference proteome</keyword>
<reference evidence="2 3" key="1">
    <citation type="submission" date="2019-03" db="EMBL/GenBank/DDBJ databases">
        <title>Sequencing the genomes of 1000 actinobacteria strains.</title>
        <authorList>
            <person name="Klenk H.-P."/>
        </authorList>
    </citation>
    <scope>NUCLEOTIDE SEQUENCE [LARGE SCALE GENOMIC DNA]</scope>
    <source>
        <strain evidence="2 3">DSM 18936</strain>
    </source>
</reference>
<protein>
    <submittedName>
        <fullName evidence="2">RimJ/RimL family protein N-acetyltransferase</fullName>
    </submittedName>
</protein>
<evidence type="ECO:0000313" key="2">
    <source>
        <dbReference type="EMBL" id="TDT17126.1"/>
    </source>
</evidence>
<dbReference type="GO" id="GO:0005737">
    <property type="term" value="C:cytoplasm"/>
    <property type="evidence" value="ECO:0007669"/>
    <property type="project" value="TreeGrafter"/>
</dbReference>
<dbReference type="InterPro" id="IPR016181">
    <property type="entry name" value="Acyl_CoA_acyltransferase"/>
</dbReference>
<dbReference type="InterPro" id="IPR000182">
    <property type="entry name" value="GNAT_dom"/>
</dbReference>
<dbReference type="Pfam" id="PF13302">
    <property type="entry name" value="Acetyltransf_3"/>
    <property type="match status" value="1"/>
</dbReference>
<dbReference type="PROSITE" id="PS51186">
    <property type="entry name" value="GNAT"/>
    <property type="match status" value="1"/>
</dbReference>
<dbReference type="RefSeq" id="WP_133869432.1">
    <property type="nucleotide sequence ID" value="NZ_SOAU01000001.1"/>
</dbReference>
<feature type="domain" description="N-acetyltransferase" evidence="1">
    <location>
        <begin position="15"/>
        <end position="179"/>
    </location>
</feature>
<evidence type="ECO:0000313" key="3">
    <source>
        <dbReference type="Proteomes" id="UP000294558"/>
    </source>
</evidence>
<dbReference type="InterPro" id="IPR051908">
    <property type="entry name" value="Ribosomal_N-acetyltransferase"/>
</dbReference>
<name>A0A4R7I3A9_9ACTN</name>
<organism evidence="2 3">
    <name type="scientific">Ilumatobacter fluminis</name>
    <dbReference type="NCBI Taxonomy" id="467091"/>
    <lineage>
        <taxon>Bacteria</taxon>
        <taxon>Bacillati</taxon>
        <taxon>Actinomycetota</taxon>
        <taxon>Acidimicrobiia</taxon>
        <taxon>Acidimicrobiales</taxon>
        <taxon>Ilumatobacteraceae</taxon>
        <taxon>Ilumatobacter</taxon>
    </lineage>
</organism>
<accession>A0A4R7I3A9</accession>
<dbReference type="AlphaFoldDB" id="A0A4R7I3A9"/>